<evidence type="ECO:0000256" key="5">
    <source>
        <dbReference type="ARBA" id="ARBA00022553"/>
    </source>
</evidence>
<evidence type="ECO:0000256" key="2">
    <source>
        <dbReference type="ARBA" id="ARBA00004651"/>
    </source>
</evidence>
<organism evidence="13 14">
    <name type="scientific">Thalassotalea castellviae</name>
    <dbReference type="NCBI Taxonomy" id="3075612"/>
    <lineage>
        <taxon>Bacteria</taxon>
        <taxon>Pseudomonadati</taxon>
        <taxon>Pseudomonadota</taxon>
        <taxon>Gammaproteobacteria</taxon>
        <taxon>Alteromonadales</taxon>
        <taxon>Colwelliaceae</taxon>
        <taxon>Thalassotalea</taxon>
    </lineage>
</organism>
<dbReference type="SUPFAM" id="SSF55874">
    <property type="entry name" value="ATPase domain of HSP90 chaperone/DNA topoisomerase II/histidine kinase"/>
    <property type="match status" value="1"/>
</dbReference>
<evidence type="ECO:0000256" key="7">
    <source>
        <dbReference type="ARBA" id="ARBA00022741"/>
    </source>
</evidence>
<dbReference type="InterPro" id="IPR003660">
    <property type="entry name" value="HAMP_dom"/>
</dbReference>
<keyword evidence="10" id="KW-0812">Transmembrane</keyword>
<dbReference type="Proteomes" id="UP001266357">
    <property type="component" value="Unassembled WGS sequence"/>
</dbReference>
<gene>
    <name evidence="13" type="ORF">RM573_04945</name>
</gene>
<dbReference type="RefSeq" id="WP_311578114.1">
    <property type="nucleotide sequence ID" value="NZ_JAVRIF010000002.1"/>
</dbReference>
<comment type="caution">
    <text evidence="13">The sequence shown here is derived from an EMBL/GenBank/DDBJ whole genome shotgun (WGS) entry which is preliminary data.</text>
</comment>
<evidence type="ECO:0000256" key="1">
    <source>
        <dbReference type="ARBA" id="ARBA00000085"/>
    </source>
</evidence>
<reference evidence="13 14" key="1">
    <citation type="submission" date="2023-09" db="EMBL/GenBank/DDBJ databases">
        <authorList>
            <person name="Rey-Velasco X."/>
        </authorList>
    </citation>
    <scope>NUCLEOTIDE SEQUENCE [LARGE SCALE GENOMIC DNA]</scope>
    <source>
        <strain evidence="13 14">W431</strain>
    </source>
</reference>
<evidence type="ECO:0000256" key="6">
    <source>
        <dbReference type="ARBA" id="ARBA00022679"/>
    </source>
</evidence>
<dbReference type="PROSITE" id="PS50885">
    <property type="entry name" value="HAMP"/>
    <property type="match status" value="1"/>
</dbReference>
<name>A0ABU2ZYD4_9GAMM</name>
<dbReference type="PRINTS" id="PR00344">
    <property type="entry name" value="BCTRLSENSOR"/>
</dbReference>
<keyword evidence="4" id="KW-1003">Cell membrane</keyword>
<evidence type="ECO:0000313" key="14">
    <source>
        <dbReference type="Proteomes" id="UP001266357"/>
    </source>
</evidence>
<dbReference type="GO" id="GO:0005524">
    <property type="term" value="F:ATP binding"/>
    <property type="evidence" value="ECO:0007669"/>
    <property type="project" value="UniProtKB-KW"/>
</dbReference>
<dbReference type="Gene3D" id="6.10.340.10">
    <property type="match status" value="1"/>
</dbReference>
<keyword evidence="8" id="KW-0418">Kinase</keyword>
<feature type="domain" description="HAMP" evidence="12">
    <location>
        <begin position="157"/>
        <end position="209"/>
    </location>
</feature>
<keyword evidence="9 13" id="KW-0067">ATP-binding</keyword>
<dbReference type="InterPro" id="IPR050980">
    <property type="entry name" value="2C_sensor_his_kinase"/>
</dbReference>
<dbReference type="InterPro" id="IPR005467">
    <property type="entry name" value="His_kinase_dom"/>
</dbReference>
<dbReference type="SUPFAM" id="SSF47384">
    <property type="entry name" value="Homodimeric domain of signal transducing histidine kinase"/>
    <property type="match status" value="1"/>
</dbReference>
<keyword evidence="7" id="KW-0547">Nucleotide-binding</keyword>
<protein>
    <recommendedName>
        <fullName evidence="3">histidine kinase</fullName>
        <ecNumber evidence="3">2.7.13.3</ecNumber>
    </recommendedName>
</protein>
<evidence type="ECO:0000256" key="8">
    <source>
        <dbReference type="ARBA" id="ARBA00022777"/>
    </source>
</evidence>
<dbReference type="Gene3D" id="3.30.565.10">
    <property type="entry name" value="Histidine kinase-like ATPase, C-terminal domain"/>
    <property type="match status" value="1"/>
</dbReference>
<accession>A0ABU2ZYD4</accession>
<evidence type="ECO:0000259" key="12">
    <source>
        <dbReference type="PROSITE" id="PS50885"/>
    </source>
</evidence>
<dbReference type="PANTHER" id="PTHR44936:SF10">
    <property type="entry name" value="SENSOR PROTEIN RSTB"/>
    <property type="match status" value="1"/>
</dbReference>
<evidence type="ECO:0000256" key="10">
    <source>
        <dbReference type="SAM" id="Phobius"/>
    </source>
</evidence>
<evidence type="ECO:0000256" key="4">
    <source>
        <dbReference type="ARBA" id="ARBA00022475"/>
    </source>
</evidence>
<dbReference type="InterPro" id="IPR036097">
    <property type="entry name" value="HisK_dim/P_sf"/>
</dbReference>
<dbReference type="CDD" id="cd06225">
    <property type="entry name" value="HAMP"/>
    <property type="match status" value="1"/>
</dbReference>
<feature type="transmembrane region" description="Helical" evidence="10">
    <location>
        <begin position="136"/>
        <end position="157"/>
    </location>
</feature>
<keyword evidence="10" id="KW-0472">Membrane</keyword>
<dbReference type="PROSITE" id="PS50109">
    <property type="entry name" value="HIS_KIN"/>
    <property type="match status" value="1"/>
</dbReference>
<comment type="subcellular location">
    <subcellularLocation>
        <location evidence="2">Cell membrane</location>
        <topology evidence="2">Multi-pass membrane protein</topology>
    </subcellularLocation>
</comment>
<keyword evidence="6" id="KW-0808">Transferase</keyword>
<evidence type="ECO:0000313" key="13">
    <source>
        <dbReference type="EMBL" id="MDT0602931.1"/>
    </source>
</evidence>
<dbReference type="InterPro" id="IPR003594">
    <property type="entry name" value="HATPase_dom"/>
</dbReference>
<sequence>MTRLFLSIIIAVLGSLFFIGWGLDQLVAEQENPQEQSDIYIYKQLVEGFTTQLNTLPEKAIHETTENFAKHYQLAITLDDINNIALPASLRSQLSQHGGLLLATDEQAYILRKIPQHPQQLVKLQLPSTSEDNQQLNIMLTAVLYIGVCAILILWLFPLARRLFILTNAAEKIGKGDLGVRVPNSRFSYINRLEKSFNQMASQIEKLMADNKLLARSLSHDIRTPMSCLRFGVEAALDTDNTAKKNEYLNRMEAELTNMEAMTSAFLSYAGMERQGIHLRSEKVDINQFISNICHDFQSLAEQYNVKLTCQLLDKTMVYTLDSHWFHQALQNLISNAVQYASSQVVLSVAVKTKTIEFIVEDDGDGLAQDDLAIIFDPFVKLDTARSREHGHFGLGLAICQKVVHWHKGKIAATNSTNLSGACFTISLPRYLA</sequence>
<dbReference type="SMART" id="SM00387">
    <property type="entry name" value="HATPase_c"/>
    <property type="match status" value="1"/>
</dbReference>
<proteinExistence type="predicted"/>
<dbReference type="SMART" id="SM00388">
    <property type="entry name" value="HisKA"/>
    <property type="match status" value="1"/>
</dbReference>
<dbReference type="InterPro" id="IPR003661">
    <property type="entry name" value="HisK_dim/P_dom"/>
</dbReference>
<evidence type="ECO:0000259" key="11">
    <source>
        <dbReference type="PROSITE" id="PS50109"/>
    </source>
</evidence>
<feature type="domain" description="Histidine kinase" evidence="11">
    <location>
        <begin position="217"/>
        <end position="432"/>
    </location>
</feature>
<dbReference type="PANTHER" id="PTHR44936">
    <property type="entry name" value="SENSOR PROTEIN CREC"/>
    <property type="match status" value="1"/>
</dbReference>
<keyword evidence="10" id="KW-1133">Transmembrane helix</keyword>
<keyword evidence="14" id="KW-1185">Reference proteome</keyword>
<dbReference type="InterPro" id="IPR036890">
    <property type="entry name" value="HATPase_C_sf"/>
</dbReference>
<evidence type="ECO:0000256" key="9">
    <source>
        <dbReference type="ARBA" id="ARBA00022840"/>
    </source>
</evidence>
<dbReference type="InterPro" id="IPR004358">
    <property type="entry name" value="Sig_transdc_His_kin-like_C"/>
</dbReference>
<evidence type="ECO:0000256" key="3">
    <source>
        <dbReference type="ARBA" id="ARBA00012438"/>
    </source>
</evidence>
<dbReference type="Gene3D" id="1.10.287.130">
    <property type="match status" value="1"/>
</dbReference>
<dbReference type="Pfam" id="PF00512">
    <property type="entry name" value="HisKA"/>
    <property type="match status" value="1"/>
</dbReference>
<dbReference type="SMART" id="SM00304">
    <property type="entry name" value="HAMP"/>
    <property type="match status" value="1"/>
</dbReference>
<keyword evidence="5" id="KW-0597">Phosphoprotein</keyword>
<dbReference type="EC" id="2.7.13.3" evidence="3"/>
<dbReference type="SUPFAM" id="SSF158472">
    <property type="entry name" value="HAMP domain-like"/>
    <property type="match status" value="1"/>
</dbReference>
<dbReference type="EMBL" id="JAVRIF010000002">
    <property type="protein sequence ID" value="MDT0602931.1"/>
    <property type="molecule type" value="Genomic_DNA"/>
</dbReference>
<dbReference type="Pfam" id="PF02518">
    <property type="entry name" value="HATPase_c"/>
    <property type="match status" value="1"/>
</dbReference>
<dbReference type="CDD" id="cd00082">
    <property type="entry name" value="HisKA"/>
    <property type="match status" value="1"/>
</dbReference>
<comment type="catalytic activity">
    <reaction evidence="1">
        <text>ATP + protein L-histidine = ADP + protein N-phospho-L-histidine.</text>
        <dbReference type="EC" id="2.7.13.3"/>
    </reaction>
</comment>